<evidence type="ECO:0000313" key="3">
    <source>
        <dbReference type="EMBL" id="ORJ63432.1"/>
    </source>
</evidence>
<dbReference type="InterPro" id="IPR002686">
    <property type="entry name" value="Transposase_17"/>
</dbReference>
<dbReference type="GO" id="GO:0006270">
    <property type="term" value="P:DNA replication initiation"/>
    <property type="evidence" value="ECO:0007669"/>
    <property type="project" value="InterPro"/>
</dbReference>
<accession>A0A1X0YEB2</accession>
<dbReference type="Gene3D" id="3.30.70.1290">
    <property type="entry name" value="Transposase IS200-like"/>
    <property type="match status" value="1"/>
</dbReference>
<organism evidence="3 4">
    <name type="scientific">Geothermobacter hydrogeniphilus</name>
    <dbReference type="NCBI Taxonomy" id="1969733"/>
    <lineage>
        <taxon>Bacteria</taxon>
        <taxon>Pseudomonadati</taxon>
        <taxon>Thermodesulfobacteriota</taxon>
        <taxon>Desulfuromonadia</taxon>
        <taxon>Desulfuromonadales</taxon>
        <taxon>Geothermobacteraceae</taxon>
        <taxon>Geothermobacter</taxon>
    </lineage>
</organism>
<dbReference type="STRING" id="1969733.B5V00_00790"/>
<evidence type="ECO:0000259" key="1">
    <source>
        <dbReference type="SMART" id="SM00760"/>
    </source>
</evidence>
<proteinExistence type="predicted"/>
<dbReference type="PANTHER" id="PTHR34322">
    <property type="entry name" value="TRANSPOSASE, Y1_TNP DOMAIN-CONTAINING"/>
    <property type="match status" value="1"/>
</dbReference>
<evidence type="ECO:0000313" key="4">
    <source>
        <dbReference type="Proteomes" id="UP000193136"/>
    </source>
</evidence>
<dbReference type="InterPro" id="IPR010921">
    <property type="entry name" value="Trp_repressor/repl_initiator"/>
</dbReference>
<dbReference type="GO" id="GO:0006313">
    <property type="term" value="P:DNA transposition"/>
    <property type="evidence" value="ECO:0007669"/>
    <property type="project" value="InterPro"/>
</dbReference>
<dbReference type="OrthoDB" id="9800147at2"/>
<dbReference type="GO" id="GO:0004803">
    <property type="term" value="F:transposase activity"/>
    <property type="evidence" value="ECO:0007669"/>
    <property type="project" value="InterPro"/>
</dbReference>
<dbReference type="InterPro" id="IPR036515">
    <property type="entry name" value="Transposase_17_sf"/>
</dbReference>
<dbReference type="GO" id="GO:0005524">
    <property type="term" value="F:ATP binding"/>
    <property type="evidence" value="ECO:0007669"/>
    <property type="project" value="InterPro"/>
</dbReference>
<dbReference type="EMBL" id="NAAD01000001">
    <property type="protein sequence ID" value="ORJ63432.1"/>
    <property type="molecule type" value="Genomic_DNA"/>
</dbReference>
<comment type="caution">
    <text evidence="3">The sequence shown here is derived from an EMBL/GenBank/DDBJ whole genome shotgun (WGS) entry which is preliminary data.</text>
</comment>
<feature type="domain" description="Transposase IS200-like" evidence="2">
    <location>
        <begin position="9"/>
        <end position="123"/>
    </location>
</feature>
<dbReference type="GO" id="GO:0006275">
    <property type="term" value="P:regulation of DNA replication"/>
    <property type="evidence" value="ECO:0007669"/>
    <property type="project" value="InterPro"/>
</dbReference>
<feature type="domain" description="Chromosomal replication initiator DnaA C-terminal" evidence="1">
    <location>
        <begin position="221"/>
        <end position="289"/>
    </location>
</feature>
<dbReference type="PANTHER" id="PTHR34322:SF2">
    <property type="entry name" value="TRANSPOSASE IS200-LIKE DOMAIN-CONTAINING PROTEIN"/>
    <property type="match status" value="1"/>
</dbReference>
<dbReference type="SMART" id="SM00760">
    <property type="entry name" value="Bac_DnaA_C"/>
    <property type="match status" value="1"/>
</dbReference>
<dbReference type="GO" id="GO:0043565">
    <property type="term" value="F:sequence-specific DNA binding"/>
    <property type="evidence" value="ECO:0007669"/>
    <property type="project" value="InterPro"/>
</dbReference>
<gene>
    <name evidence="3" type="ORF">B5V00_00790</name>
</gene>
<dbReference type="SMART" id="SM01321">
    <property type="entry name" value="Y1_Tnp"/>
    <property type="match status" value="1"/>
</dbReference>
<dbReference type="Gene3D" id="1.10.1750.10">
    <property type="match status" value="1"/>
</dbReference>
<dbReference type="Pfam" id="PF01797">
    <property type="entry name" value="Y1_Tnp"/>
    <property type="match status" value="1"/>
</dbReference>
<dbReference type="RefSeq" id="WP_085008513.1">
    <property type="nucleotide sequence ID" value="NZ_NAAD01000001.1"/>
</dbReference>
<name>A0A1X0YEB2_9BACT</name>
<keyword evidence="4" id="KW-1185">Reference proteome</keyword>
<dbReference type="SUPFAM" id="SSF48295">
    <property type="entry name" value="TrpR-like"/>
    <property type="match status" value="1"/>
</dbReference>
<dbReference type="AlphaFoldDB" id="A0A1X0YEB2"/>
<dbReference type="SUPFAM" id="SSF143422">
    <property type="entry name" value="Transposase IS200-like"/>
    <property type="match status" value="1"/>
</dbReference>
<sequence>MPRKPRIHFPGAVYHVMLRGNAGDPVFFNDQDRFRFYLFLQQAIEKFHCRIHGFCLMDNHIHLIVQVAEIPLSRVMQNISLRYTKWINYSQGRVGHLFQGRYKALLIDADAYLLQLVGYVHLNPVRAGMTTVPEQYRWSGHLAYLGRDEISWLTTDWVLSQFSPNLARARQGYEEYVLNHLEEGKQAKYHSGTVEGIILGEDHFAEEALRHVACDMAPRYSVVDIVSGVCQAYSVDIEQLRATGKQRPFTEARALAACMVLEAPHLTLTELGKKLNRTVVPLGRAARKLAQRIEKDPELRKRKTEVIEVLKKAESQT</sequence>
<reference evidence="3 4" key="1">
    <citation type="submission" date="2017-03" db="EMBL/GenBank/DDBJ databases">
        <title>Genome sequence of Geothermobacter sp. EPR-M, Deep-Sea Iron Reducer.</title>
        <authorList>
            <person name="Tully B."/>
            <person name="Savalia P."/>
            <person name="Abuyen K."/>
            <person name="Baughan C."/>
            <person name="Romero E."/>
            <person name="Ronkowski C."/>
            <person name="Torres B."/>
            <person name="Tremblay J."/>
            <person name="Trujillo A."/>
            <person name="Tyler M."/>
            <person name="Perez-Rodriguez I."/>
            <person name="Amend J."/>
        </authorList>
    </citation>
    <scope>NUCLEOTIDE SEQUENCE [LARGE SCALE GENOMIC DNA]</scope>
    <source>
        <strain evidence="3 4">EPR-M</strain>
    </source>
</reference>
<dbReference type="Proteomes" id="UP000193136">
    <property type="component" value="Unassembled WGS sequence"/>
</dbReference>
<protein>
    <submittedName>
        <fullName evidence="3">Transposase</fullName>
    </submittedName>
</protein>
<dbReference type="InterPro" id="IPR013159">
    <property type="entry name" value="DnaA_C"/>
</dbReference>
<evidence type="ECO:0000259" key="2">
    <source>
        <dbReference type="SMART" id="SM01321"/>
    </source>
</evidence>